<gene>
    <name evidence="4" type="ORF">FY030_01640</name>
</gene>
<reference evidence="4 5" key="1">
    <citation type="submission" date="2019-09" db="EMBL/GenBank/DDBJ databases">
        <title>Serinicoccus pratensis sp. nov., isolated from meadow soil.</title>
        <authorList>
            <person name="Zhang W."/>
        </authorList>
    </citation>
    <scope>NUCLEOTIDE SEQUENCE [LARGE SCALE GENOMIC DNA]</scope>
    <source>
        <strain evidence="4 5">W204</strain>
    </source>
</reference>
<dbReference type="Gene3D" id="3.40.630.30">
    <property type="match status" value="1"/>
</dbReference>
<dbReference type="GO" id="GO:0016747">
    <property type="term" value="F:acyltransferase activity, transferring groups other than amino-acyl groups"/>
    <property type="evidence" value="ECO:0007669"/>
    <property type="project" value="InterPro"/>
</dbReference>
<protein>
    <submittedName>
        <fullName evidence="4">GNAT family N-acetyltransferase</fullName>
    </submittedName>
</protein>
<evidence type="ECO:0000256" key="1">
    <source>
        <dbReference type="ARBA" id="ARBA00022679"/>
    </source>
</evidence>
<dbReference type="Proteomes" id="UP000326546">
    <property type="component" value="Chromosome"/>
</dbReference>
<dbReference type="InterPro" id="IPR016181">
    <property type="entry name" value="Acyl_CoA_acyltransferase"/>
</dbReference>
<keyword evidence="5" id="KW-1185">Reference proteome</keyword>
<keyword evidence="2" id="KW-0012">Acyltransferase</keyword>
<sequence>MADARAVYQVMAALERAEIGSADIEEADIVADWQRPSVDVPSVTLGVFAGDRLVGYAEAARDGRCDAAVHPDWHGRGIGTALARWMQHRSRELGASRVGMPVPQGGTGDRLLQALGYHVAWTSWVLRLPEGADIEPRALPDGHVVRVARPEEYRAVHQVVDEAFLEWADREPQPYEDFEAGVLRRPGFEPWQVRVVARSDGIVGAAVLVMARDEEGAPVEGYVDKLAVRRGRRGLGLAQALLVDAFTLAREHGAPAVGLATDSRTGALSLYAKVGMVVTQTWVHRAIDLG</sequence>
<dbReference type="EMBL" id="CP044427">
    <property type="protein sequence ID" value="QFG70080.1"/>
    <property type="molecule type" value="Genomic_DNA"/>
</dbReference>
<name>A0A5J6V7L6_9MICO</name>
<dbReference type="SUPFAM" id="SSF55729">
    <property type="entry name" value="Acyl-CoA N-acyltransferases (Nat)"/>
    <property type="match status" value="2"/>
</dbReference>
<feature type="domain" description="N-acetyltransferase" evidence="3">
    <location>
        <begin position="1"/>
        <end position="135"/>
    </location>
</feature>
<evidence type="ECO:0000313" key="5">
    <source>
        <dbReference type="Proteomes" id="UP000326546"/>
    </source>
</evidence>
<dbReference type="AlphaFoldDB" id="A0A5J6V7L6"/>
<evidence type="ECO:0000259" key="3">
    <source>
        <dbReference type="PROSITE" id="PS51186"/>
    </source>
</evidence>
<dbReference type="Pfam" id="PF00583">
    <property type="entry name" value="Acetyltransf_1"/>
    <property type="match status" value="2"/>
</dbReference>
<dbReference type="PROSITE" id="PS51186">
    <property type="entry name" value="GNAT"/>
    <property type="match status" value="2"/>
</dbReference>
<proteinExistence type="predicted"/>
<dbReference type="KEGG" id="serw:FY030_01640"/>
<evidence type="ECO:0000313" key="4">
    <source>
        <dbReference type="EMBL" id="QFG70080.1"/>
    </source>
</evidence>
<dbReference type="OrthoDB" id="9799092at2"/>
<dbReference type="PANTHER" id="PTHR43877">
    <property type="entry name" value="AMINOALKYLPHOSPHONATE N-ACETYLTRANSFERASE-RELATED-RELATED"/>
    <property type="match status" value="1"/>
</dbReference>
<feature type="domain" description="N-acetyltransferase" evidence="3">
    <location>
        <begin position="143"/>
        <end position="290"/>
    </location>
</feature>
<keyword evidence="1 4" id="KW-0808">Transferase</keyword>
<accession>A0A5J6V7L6</accession>
<dbReference type="CDD" id="cd04301">
    <property type="entry name" value="NAT_SF"/>
    <property type="match status" value="2"/>
</dbReference>
<dbReference type="InterPro" id="IPR050832">
    <property type="entry name" value="Bact_Acetyltransf"/>
</dbReference>
<dbReference type="InterPro" id="IPR000182">
    <property type="entry name" value="GNAT_dom"/>
</dbReference>
<evidence type="ECO:0000256" key="2">
    <source>
        <dbReference type="ARBA" id="ARBA00023315"/>
    </source>
</evidence>
<organism evidence="4 5">
    <name type="scientific">Ornithinimicrobium pratense</name>
    <dbReference type="NCBI Taxonomy" id="2593973"/>
    <lineage>
        <taxon>Bacteria</taxon>
        <taxon>Bacillati</taxon>
        <taxon>Actinomycetota</taxon>
        <taxon>Actinomycetes</taxon>
        <taxon>Micrococcales</taxon>
        <taxon>Ornithinimicrobiaceae</taxon>
        <taxon>Ornithinimicrobium</taxon>
    </lineage>
</organism>